<evidence type="ECO:0008006" key="5">
    <source>
        <dbReference type="Google" id="ProtNLM"/>
    </source>
</evidence>
<dbReference type="AlphaFoldDB" id="A0A0C2WT72"/>
<dbReference type="EMBL" id="KN824289">
    <property type="protein sequence ID" value="KIM29348.1"/>
    <property type="molecule type" value="Genomic_DNA"/>
</dbReference>
<gene>
    <name evidence="3" type="ORF">M408DRAFT_328975</name>
</gene>
<reference evidence="4" key="2">
    <citation type="submission" date="2015-01" db="EMBL/GenBank/DDBJ databases">
        <title>Evolutionary Origins and Diversification of the Mycorrhizal Mutualists.</title>
        <authorList>
            <consortium name="DOE Joint Genome Institute"/>
            <consortium name="Mycorrhizal Genomics Consortium"/>
            <person name="Kohler A."/>
            <person name="Kuo A."/>
            <person name="Nagy L.G."/>
            <person name="Floudas D."/>
            <person name="Copeland A."/>
            <person name="Barry K.W."/>
            <person name="Cichocki N."/>
            <person name="Veneault-Fourrey C."/>
            <person name="LaButti K."/>
            <person name="Lindquist E.A."/>
            <person name="Lipzen A."/>
            <person name="Lundell T."/>
            <person name="Morin E."/>
            <person name="Murat C."/>
            <person name="Riley R."/>
            <person name="Ohm R."/>
            <person name="Sun H."/>
            <person name="Tunlid A."/>
            <person name="Henrissat B."/>
            <person name="Grigoriev I.V."/>
            <person name="Hibbett D.S."/>
            <person name="Martin F."/>
        </authorList>
    </citation>
    <scope>NUCLEOTIDE SEQUENCE [LARGE SCALE GENOMIC DNA]</scope>
    <source>
        <strain evidence="4">MAFF 305830</strain>
    </source>
</reference>
<reference evidence="3 4" key="1">
    <citation type="submission" date="2014-04" db="EMBL/GenBank/DDBJ databases">
        <authorList>
            <consortium name="DOE Joint Genome Institute"/>
            <person name="Kuo A."/>
            <person name="Zuccaro A."/>
            <person name="Kohler A."/>
            <person name="Nagy L.G."/>
            <person name="Floudas D."/>
            <person name="Copeland A."/>
            <person name="Barry K.W."/>
            <person name="Cichocki N."/>
            <person name="Veneault-Fourrey C."/>
            <person name="LaButti K."/>
            <person name="Lindquist E.A."/>
            <person name="Lipzen A."/>
            <person name="Lundell T."/>
            <person name="Morin E."/>
            <person name="Murat C."/>
            <person name="Sun H."/>
            <person name="Tunlid A."/>
            <person name="Henrissat B."/>
            <person name="Grigoriev I.V."/>
            <person name="Hibbett D.S."/>
            <person name="Martin F."/>
            <person name="Nordberg H.P."/>
            <person name="Cantor M.N."/>
            <person name="Hua S.X."/>
        </authorList>
    </citation>
    <scope>NUCLEOTIDE SEQUENCE [LARGE SCALE GENOMIC DNA]</scope>
    <source>
        <strain evidence="3 4">MAFF 305830</strain>
    </source>
</reference>
<proteinExistence type="predicted"/>
<accession>A0A0C2WT72</accession>
<protein>
    <recommendedName>
        <fullName evidence="5">RxLR effector protein</fullName>
    </recommendedName>
</protein>
<feature type="signal peptide" evidence="2">
    <location>
        <begin position="1"/>
        <end position="18"/>
    </location>
</feature>
<evidence type="ECO:0000256" key="2">
    <source>
        <dbReference type="SAM" id="SignalP"/>
    </source>
</evidence>
<dbReference type="HOGENOM" id="CLU_1791558_0_0_1"/>
<keyword evidence="4" id="KW-1185">Reference proteome</keyword>
<organism evidence="3 4">
    <name type="scientific">Serendipita vermifera MAFF 305830</name>
    <dbReference type="NCBI Taxonomy" id="933852"/>
    <lineage>
        <taxon>Eukaryota</taxon>
        <taxon>Fungi</taxon>
        <taxon>Dikarya</taxon>
        <taxon>Basidiomycota</taxon>
        <taxon>Agaricomycotina</taxon>
        <taxon>Agaricomycetes</taxon>
        <taxon>Sebacinales</taxon>
        <taxon>Serendipitaceae</taxon>
        <taxon>Serendipita</taxon>
    </lineage>
</organism>
<feature type="non-terminal residue" evidence="3">
    <location>
        <position position="145"/>
    </location>
</feature>
<feature type="region of interest" description="Disordered" evidence="1">
    <location>
        <begin position="122"/>
        <end position="145"/>
    </location>
</feature>
<evidence type="ECO:0000256" key="1">
    <source>
        <dbReference type="SAM" id="MobiDB-lite"/>
    </source>
</evidence>
<feature type="chain" id="PRO_5002158192" description="RxLR effector protein" evidence="2">
    <location>
        <begin position="19"/>
        <end position="145"/>
    </location>
</feature>
<sequence>MKLSLFFILTTLVASLVALPIVNHGFLVSDNSSDPQGHSKAIQHKAIPATSSHKATSFSQQLKPIIDEQQGATSIDEAESSTAYQNLEARKFGKLMLKLAKSKIGKKIADALDWRPEWQKKMTPEQRKELGKCKPTWHKPRCYSR</sequence>
<feature type="compositionally biased region" description="Basic and acidic residues" evidence="1">
    <location>
        <begin position="122"/>
        <end position="132"/>
    </location>
</feature>
<name>A0A0C2WT72_SERVB</name>
<evidence type="ECO:0000313" key="3">
    <source>
        <dbReference type="EMBL" id="KIM29348.1"/>
    </source>
</evidence>
<evidence type="ECO:0000313" key="4">
    <source>
        <dbReference type="Proteomes" id="UP000054097"/>
    </source>
</evidence>
<dbReference type="Proteomes" id="UP000054097">
    <property type="component" value="Unassembled WGS sequence"/>
</dbReference>
<feature type="compositionally biased region" description="Basic residues" evidence="1">
    <location>
        <begin position="135"/>
        <end position="145"/>
    </location>
</feature>
<keyword evidence="2" id="KW-0732">Signal</keyword>